<dbReference type="PANTHER" id="PTHR13490:SF0">
    <property type="entry name" value="SMALL RIBOSOMAL SUBUNIT PROTEIN MS35"/>
    <property type="match status" value="1"/>
</dbReference>
<reference evidence="3" key="1">
    <citation type="submission" date="2016-04" db="EMBL/GenBank/DDBJ databases">
        <authorList>
            <person name="Evans L.H."/>
            <person name="Alamgir A."/>
            <person name="Owens N."/>
            <person name="Weber N.D."/>
            <person name="Virtaneva K."/>
            <person name="Barbian K."/>
            <person name="Babar A."/>
            <person name="Rosenke K."/>
        </authorList>
    </citation>
    <scope>NUCLEOTIDE SEQUENCE [LARGE SCALE GENOMIC DNA]</scope>
    <source>
        <strain evidence="3">CBS 101.48</strain>
    </source>
</reference>
<evidence type="ECO:0000313" key="3">
    <source>
        <dbReference type="EMBL" id="SAM00665.1"/>
    </source>
</evidence>
<feature type="region of interest" description="Disordered" evidence="1">
    <location>
        <begin position="198"/>
        <end position="221"/>
    </location>
</feature>
<accession>A0A163JD96</accession>
<feature type="compositionally biased region" description="Low complexity" evidence="1">
    <location>
        <begin position="210"/>
        <end position="221"/>
    </location>
</feature>
<dbReference type="EMBL" id="LT553376">
    <property type="protein sequence ID" value="SAM00665.1"/>
    <property type="molecule type" value="Genomic_DNA"/>
</dbReference>
<gene>
    <name evidence="3" type="primary">ABSGL_06381.1 scaffold 8296</name>
</gene>
<protein>
    <recommendedName>
        <fullName evidence="2">Small ribosomal subunit protein mS35 mitochondrial conserved domain-containing protein</fullName>
    </recommendedName>
</protein>
<keyword evidence="4" id="KW-1185">Reference proteome</keyword>
<dbReference type="InParanoid" id="A0A163JD96"/>
<name>A0A163JD96_ABSGL</name>
<dbReference type="Proteomes" id="UP000078561">
    <property type="component" value="Unassembled WGS sequence"/>
</dbReference>
<evidence type="ECO:0000256" key="1">
    <source>
        <dbReference type="SAM" id="MobiDB-lite"/>
    </source>
</evidence>
<dbReference type="OrthoDB" id="283424at2759"/>
<evidence type="ECO:0000259" key="2">
    <source>
        <dbReference type="Pfam" id="PF10213"/>
    </source>
</evidence>
<dbReference type="InterPro" id="IPR019349">
    <property type="entry name" value="Ribosomal_mS35_mit"/>
</dbReference>
<sequence>MMLLTRSKASTTVMMNARLFSTASVVMAGRQGDRFRKVVKYSVDNMETFAFDDQTTIGHNLFENIRNVRQYLRKTQYELPKLSAYAQPFVPPTASEIVQYKTHTYCGEGHPVERKVVLSVKVADLQLTSEQRHKLLLLAGPRYHVDTDELIMSSEKFPKGNQNKKYVGDLLQSLLKEAKDGKDTFADIPLDLPQPKKKLVFPKEWARPPQQQQQQQQQQQD</sequence>
<feature type="domain" description="Small ribosomal subunit protein mS35 mitochondrial conserved" evidence="2">
    <location>
        <begin position="88"/>
        <end position="205"/>
    </location>
</feature>
<dbReference type="GO" id="GO:0003735">
    <property type="term" value="F:structural constituent of ribosome"/>
    <property type="evidence" value="ECO:0007669"/>
    <property type="project" value="InterPro"/>
</dbReference>
<dbReference type="GO" id="GO:0032543">
    <property type="term" value="P:mitochondrial translation"/>
    <property type="evidence" value="ECO:0007669"/>
    <property type="project" value="InterPro"/>
</dbReference>
<dbReference type="FunCoup" id="A0A163JD96">
    <property type="interactions" value="35"/>
</dbReference>
<evidence type="ECO:0000313" key="4">
    <source>
        <dbReference type="Proteomes" id="UP000078561"/>
    </source>
</evidence>
<dbReference type="STRING" id="4829.A0A163JD96"/>
<dbReference type="AlphaFoldDB" id="A0A163JD96"/>
<proteinExistence type="predicted"/>
<dbReference type="GO" id="GO:0005763">
    <property type="term" value="C:mitochondrial small ribosomal subunit"/>
    <property type="evidence" value="ECO:0007669"/>
    <property type="project" value="TreeGrafter"/>
</dbReference>
<dbReference type="PANTHER" id="PTHR13490">
    <property type="entry name" value="MITOCHONDRIAL 28S RIBOSOMAL PROTEIN S28"/>
    <property type="match status" value="1"/>
</dbReference>
<dbReference type="InterPro" id="IPR039848">
    <property type="entry name" value="Ribosomal_mS35_mt"/>
</dbReference>
<dbReference type="Pfam" id="PF10213">
    <property type="entry name" value="MRP-S28"/>
    <property type="match status" value="1"/>
</dbReference>
<dbReference type="OMA" id="AMNLKWA"/>
<organism evidence="3">
    <name type="scientific">Absidia glauca</name>
    <name type="common">Pin mould</name>
    <dbReference type="NCBI Taxonomy" id="4829"/>
    <lineage>
        <taxon>Eukaryota</taxon>
        <taxon>Fungi</taxon>
        <taxon>Fungi incertae sedis</taxon>
        <taxon>Mucoromycota</taxon>
        <taxon>Mucoromycotina</taxon>
        <taxon>Mucoromycetes</taxon>
        <taxon>Mucorales</taxon>
        <taxon>Cunninghamellaceae</taxon>
        <taxon>Absidia</taxon>
    </lineage>
</organism>